<organism evidence="3 4">
    <name type="scientific">Triparma laevis f. longispina</name>
    <dbReference type="NCBI Taxonomy" id="1714387"/>
    <lineage>
        <taxon>Eukaryota</taxon>
        <taxon>Sar</taxon>
        <taxon>Stramenopiles</taxon>
        <taxon>Ochrophyta</taxon>
        <taxon>Bolidophyceae</taxon>
        <taxon>Parmales</taxon>
        <taxon>Triparmaceae</taxon>
        <taxon>Triparma</taxon>
    </lineage>
</organism>
<dbReference type="SUPFAM" id="SSF48452">
    <property type="entry name" value="TPR-like"/>
    <property type="match status" value="1"/>
</dbReference>
<dbReference type="Proteomes" id="UP001165122">
    <property type="component" value="Unassembled WGS sequence"/>
</dbReference>
<keyword evidence="1" id="KW-0677">Repeat</keyword>
<reference evidence="4" key="1">
    <citation type="journal article" date="2023" name="Commun. Biol.">
        <title>Genome analysis of Parmales, the sister group of diatoms, reveals the evolutionary specialization of diatoms from phago-mixotrophs to photoautotrophs.</title>
        <authorList>
            <person name="Ban H."/>
            <person name="Sato S."/>
            <person name="Yoshikawa S."/>
            <person name="Yamada K."/>
            <person name="Nakamura Y."/>
            <person name="Ichinomiya M."/>
            <person name="Sato N."/>
            <person name="Blanc-Mathieu R."/>
            <person name="Endo H."/>
            <person name="Kuwata A."/>
            <person name="Ogata H."/>
        </authorList>
    </citation>
    <scope>NUCLEOTIDE SEQUENCE [LARGE SCALE GENOMIC DNA]</scope>
    <source>
        <strain evidence="4">NIES 3700</strain>
    </source>
</reference>
<protein>
    <submittedName>
        <fullName evidence="3">Uncharacterized protein</fullName>
    </submittedName>
</protein>
<dbReference type="PANTHER" id="PTHR45641:SF19">
    <property type="entry name" value="NEPHROCYSTIN-3"/>
    <property type="match status" value="1"/>
</dbReference>
<dbReference type="Pfam" id="PF13424">
    <property type="entry name" value="TPR_12"/>
    <property type="match status" value="1"/>
</dbReference>
<dbReference type="AlphaFoldDB" id="A0A9W7L0R6"/>
<proteinExistence type="predicted"/>
<sequence>MACGCIGRDKWHRFCLSCLESDGERIYPGKGRKRRCPKTYELATIREDWSARKEVDALEVKCVYALGYVEEIGKEFTYGRFREAKYRDAMESLNKEHKLCGWSGTLGSFRAHMLNCPLAPVKCKYCSNILQKFEIVDHLLNFHDTKVLIDGMLHPVAPRKHQPERCTLEKLHDKEFNMHAKACLEEAEVIERIEKNPKTCLSEIFPIFNRANAMKNANLLKHAIRLYQVSIKGLLLGLELDYTLYKTYFAAMGGLANAYLDLEDFTKGLEIYSAILVLHEKKIGKEHANTMLACHNLGTCHKVKGGVQKALEFYERALDGRRKLHGDLHEDTLLSLFCIGLLYEECLCNYEKALEYHTMVRDGRVKMLGVDDKMPMESNMKVAFIYVKLLDFDKAITICRPTLQRFKRTLGVNDESTKRYAKQFVNTLFFKQKEVEVNHGCDTLSRGLFSEMKAITMMYDVTPDVIIPR</sequence>
<dbReference type="EMBL" id="BRXW01000330">
    <property type="protein sequence ID" value="GMI18334.1"/>
    <property type="molecule type" value="Genomic_DNA"/>
</dbReference>
<dbReference type="InterPro" id="IPR013083">
    <property type="entry name" value="Znf_RING/FYVE/PHD"/>
</dbReference>
<dbReference type="SMART" id="SM00028">
    <property type="entry name" value="TPR"/>
    <property type="match status" value="2"/>
</dbReference>
<dbReference type="InterPro" id="IPR011990">
    <property type="entry name" value="TPR-like_helical_dom_sf"/>
</dbReference>
<dbReference type="Gene3D" id="1.25.40.10">
    <property type="entry name" value="Tetratricopeptide repeat domain"/>
    <property type="match status" value="1"/>
</dbReference>
<accession>A0A9W7L0R6</accession>
<evidence type="ECO:0000313" key="4">
    <source>
        <dbReference type="Proteomes" id="UP001165122"/>
    </source>
</evidence>
<keyword evidence="4" id="KW-1185">Reference proteome</keyword>
<dbReference type="PANTHER" id="PTHR45641">
    <property type="entry name" value="TETRATRICOPEPTIDE REPEAT PROTEIN (AFU_ORTHOLOGUE AFUA_6G03870)"/>
    <property type="match status" value="1"/>
</dbReference>
<keyword evidence="2" id="KW-0802">TPR repeat</keyword>
<comment type="caution">
    <text evidence="3">The sequence shown here is derived from an EMBL/GenBank/DDBJ whole genome shotgun (WGS) entry which is preliminary data.</text>
</comment>
<dbReference type="InterPro" id="IPR019734">
    <property type="entry name" value="TPR_rpt"/>
</dbReference>
<evidence type="ECO:0000256" key="1">
    <source>
        <dbReference type="ARBA" id="ARBA00022737"/>
    </source>
</evidence>
<name>A0A9W7L0R6_9STRA</name>
<dbReference type="OrthoDB" id="48911at2759"/>
<evidence type="ECO:0000313" key="3">
    <source>
        <dbReference type="EMBL" id="GMI18334.1"/>
    </source>
</evidence>
<evidence type="ECO:0000256" key="2">
    <source>
        <dbReference type="ARBA" id="ARBA00022803"/>
    </source>
</evidence>
<gene>
    <name evidence="3" type="ORF">TrLO_g6195</name>
</gene>
<dbReference type="Gene3D" id="3.30.40.10">
    <property type="entry name" value="Zinc/RING finger domain, C3HC4 (zinc finger)"/>
    <property type="match status" value="1"/>
</dbReference>